<organism evidence="1 2">
    <name type="scientific">Sporomusa silvacetica DSM 10669</name>
    <dbReference type="NCBI Taxonomy" id="1123289"/>
    <lineage>
        <taxon>Bacteria</taxon>
        <taxon>Bacillati</taxon>
        <taxon>Bacillota</taxon>
        <taxon>Negativicutes</taxon>
        <taxon>Selenomonadales</taxon>
        <taxon>Sporomusaceae</taxon>
        <taxon>Sporomusa</taxon>
    </lineage>
</organism>
<evidence type="ECO:0008006" key="3">
    <source>
        <dbReference type="Google" id="ProtNLM"/>
    </source>
</evidence>
<dbReference type="EMBL" id="CP155573">
    <property type="protein sequence ID" value="XFO69502.1"/>
    <property type="molecule type" value="Genomic_DNA"/>
</dbReference>
<reference evidence="1" key="1">
    <citation type="submission" date="2024-05" db="EMBL/GenBank/DDBJ databases">
        <title>Isolation and characterization of Sporomusa carbonis sp. nov., a carboxydotrophic hydrogenogen in the genus of Sporomusa isolated from a charcoal burning pile.</title>
        <authorList>
            <person name="Boeer T."/>
            <person name="Rosenbaum F."/>
            <person name="Eysell L."/>
            <person name="Mueller V."/>
            <person name="Daniel R."/>
            <person name="Poehlein A."/>
        </authorList>
    </citation>
    <scope>NUCLEOTIDE SEQUENCE [LARGE SCALE GENOMIC DNA]</scope>
    <source>
        <strain evidence="1">DSM 10669</strain>
    </source>
</reference>
<accession>A0ABZ3IV15</accession>
<evidence type="ECO:0000313" key="2">
    <source>
        <dbReference type="Proteomes" id="UP000216752"/>
    </source>
</evidence>
<dbReference type="Pfam" id="PF13531">
    <property type="entry name" value="SBP_bac_11"/>
    <property type="match status" value="1"/>
</dbReference>
<evidence type="ECO:0000313" key="1">
    <source>
        <dbReference type="EMBL" id="XFO69502.1"/>
    </source>
</evidence>
<keyword evidence="2" id="KW-1185">Reference proteome</keyword>
<gene>
    <name evidence="1" type="ORF">SPSIL_057360</name>
</gene>
<dbReference type="Proteomes" id="UP000216752">
    <property type="component" value="Chromosome"/>
</dbReference>
<protein>
    <recommendedName>
        <fullName evidence="3">Molybdate-binding periplasmic protein</fullName>
    </recommendedName>
</protein>
<proteinExistence type="predicted"/>
<sequence>MAVLAGTKQQKAAEEFIAYMVGPEGKPVFEKYGFVMGK</sequence>
<name>A0ABZ3IV15_9FIRM</name>
<dbReference type="Gene3D" id="3.40.190.10">
    <property type="entry name" value="Periplasmic binding protein-like II"/>
    <property type="match status" value="1"/>
</dbReference>
<dbReference type="SUPFAM" id="SSF53850">
    <property type="entry name" value="Periplasmic binding protein-like II"/>
    <property type="match status" value="1"/>
</dbReference>